<evidence type="ECO:0000313" key="3">
    <source>
        <dbReference type="Proteomes" id="UP000245884"/>
    </source>
</evidence>
<feature type="compositionally biased region" description="Polar residues" evidence="1">
    <location>
        <begin position="76"/>
        <end position="85"/>
    </location>
</feature>
<dbReference type="AlphaFoldDB" id="A0A316UN93"/>
<gene>
    <name evidence="2" type="ORF">BDZ90DRAFT_234898</name>
</gene>
<accession>A0A316UN93</accession>
<dbReference type="GeneID" id="37029005"/>
<evidence type="ECO:0000256" key="1">
    <source>
        <dbReference type="SAM" id="MobiDB-lite"/>
    </source>
</evidence>
<name>A0A316UN93_9BASI</name>
<evidence type="ECO:0000313" key="2">
    <source>
        <dbReference type="EMBL" id="PWN24625.1"/>
    </source>
</evidence>
<dbReference type="Proteomes" id="UP000245884">
    <property type="component" value="Unassembled WGS sequence"/>
</dbReference>
<sequence length="415" mass="45211">MPAARNSSPSFSLPARHAHVQAPAPAPAPTPTSIPALAVGSLPLPAPAAVPAVLRQAAASPSPSTAGPVASLPPSLGTSDTGAASSSDELAQLPLWLALWRFSDHPSQERMTDFTDQILDLIKDVLRLIGRQPDYEFVLQVMWRVEKALAGMEIGRDGVRRHRVFADAQTRMQGERQAEVVIVVDFLLWQSSATHDIASYDNGFKQGVYEHYPLPQFLGFVTEDGEPCKGRYRDMMEAGEMRRVLNHMSARRAQALKRMEYLRPAFYTGCHRAAPGFQEDGEADEMEMVSKKQLHYHENARSFDKTLHVRARLKSGASGEEGKAGGSGRDGGGTGQARAEGSTSGGGLLKRPMGKGGMRPAPRTQRGKNDVFSPYWPLPSLHGRGICGRDAGREEGRRISCGLGLEALSRERRRQ</sequence>
<protein>
    <submittedName>
        <fullName evidence="2">Uncharacterized protein</fullName>
    </submittedName>
</protein>
<proteinExistence type="predicted"/>
<dbReference type="RefSeq" id="XP_025359237.1">
    <property type="nucleotide sequence ID" value="XM_025507182.1"/>
</dbReference>
<organism evidence="2 3">
    <name type="scientific">Jaminaea rosea</name>
    <dbReference type="NCBI Taxonomy" id="1569628"/>
    <lineage>
        <taxon>Eukaryota</taxon>
        <taxon>Fungi</taxon>
        <taxon>Dikarya</taxon>
        <taxon>Basidiomycota</taxon>
        <taxon>Ustilaginomycotina</taxon>
        <taxon>Exobasidiomycetes</taxon>
        <taxon>Microstromatales</taxon>
        <taxon>Microstromatales incertae sedis</taxon>
        <taxon>Jaminaea</taxon>
    </lineage>
</organism>
<keyword evidence="3" id="KW-1185">Reference proteome</keyword>
<feature type="compositionally biased region" description="Gly residues" evidence="1">
    <location>
        <begin position="324"/>
        <end position="335"/>
    </location>
</feature>
<feature type="region of interest" description="Disordered" evidence="1">
    <location>
        <begin position="59"/>
        <end position="85"/>
    </location>
</feature>
<dbReference type="EMBL" id="KZ819680">
    <property type="protein sequence ID" value="PWN24625.1"/>
    <property type="molecule type" value="Genomic_DNA"/>
</dbReference>
<reference evidence="2 3" key="1">
    <citation type="journal article" date="2018" name="Mol. Biol. Evol.">
        <title>Broad Genomic Sampling Reveals a Smut Pathogenic Ancestry of the Fungal Clade Ustilaginomycotina.</title>
        <authorList>
            <person name="Kijpornyongpan T."/>
            <person name="Mondo S.J."/>
            <person name="Barry K."/>
            <person name="Sandor L."/>
            <person name="Lee J."/>
            <person name="Lipzen A."/>
            <person name="Pangilinan J."/>
            <person name="LaButti K."/>
            <person name="Hainaut M."/>
            <person name="Henrissat B."/>
            <person name="Grigoriev I.V."/>
            <person name="Spatafora J.W."/>
            <person name="Aime M.C."/>
        </authorList>
    </citation>
    <scope>NUCLEOTIDE SEQUENCE [LARGE SCALE GENOMIC DNA]</scope>
    <source>
        <strain evidence="2 3">MCA 5214</strain>
    </source>
</reference>
<feature type="region of interest" description="Disordered" evidence="1">
    <location>
        <begin position="313"/>
        <end position="375"/>
    </location>
</feature>
<feature type="compositionally biased region" description="Low complexity" evidence="1">
    <location>
        <begin position="59"/>
        <end position="70"/>
    </location>
</feature>